<keyword evidence="3" id="KW-1185">Reference proteome</keyword>
<dbReference type="AlphaFoldDB" id="A0A8T0VTV5"/>
<evidence type="ECO:0000313" key="3">
    <source>
        <dbReference type="Proteomes" id="UP000823388"/>
    </source>
</evidence>
<reference evidence="2 3" key="1">
    <citation type="submission" date="2020-05" db="EMBL/GenBank/DDBJ databases">
        <title>WGS assembly of Panicum virgatum.</title>
        <authorList>
            <person name="Lovell J.T."/>
            <person name="Jenkins J."/>
            <person name="Shu S."/>
            <person name="Juenger T.E."/>
            <person name="Schmutz J."/>
        </authorList>
    </citation>
    <scope>NUCLEOTIDE SEQUENCE [LARGE SCALE GENOMIC DNA]</scope>
    <source>
        <strain evidence="3">cv. AP13</strain>
    </source>
</reference>
<evidence type="ECO:0000256" key="1">
    <source>
        <dbReference type="SAM" id="MobiDB-lite"/>
    </source>
</evidence>
<organism evidence="2 3">
    <name type="scientific">Panicum virgatum</name>
    <name type="common">Blackwell switchgrass</name>
    <dbReference type="NCBI Taxonomy" id="38727"/>
    <lineage>
        <taxon>Eukaryota</taxon>
        <taxon>Viridiplantae</taxon>
        <taxon>Streptophyta</taxon>
        <taxon>Embryophyta</taxon>
        <taxon>Tracheophyta</taxon>
        <taxon>Spermatophyta</taxon>
        <taxon>Magnoliopsida</taxon>
        <taxon>Liliopsida</taxon>
        <taxon>Poales</taxon>
        <taxon>Poaceae</taxon>
        <taxon>PACMAD clade</taxon>
        <taxon>Panicoideae</taxon>
        <taxon>Panicodae</taxon>
        <taxon>Paniceae</taxon>
        <taxon>Panicinae</taxon>
        <taxon>Panicum</taxon>
        <taxon>Panicum sect. Hiantes</taxon>
    </lineage>
</organism>
<accession>A0A8T0VTV5</accession>
<proteinExistence type="predicted"/>
<feature type="region of interest" description="Disordered" evidence="1">
    <location>
        <begin position="1"/>
        <end position="39"/>
    </location>
</feature>
<dbReference type="EMBL" id="CM029040">
    <property type="protein sequence ID" value="KAG2634939.1"/>
    <property type="molecule type" value="Genomic_DNA"/>
</dbReference>
<sequence>MATVGGGPAPRSAQRPEVGSTRRAEGGGATRFRDGARTRRTGWASSGLCRCLTRWGLGILRAGNGAHVVPCPGPRREVGRVGPCGEIKIGQFMSGKKDTPVSV</sequence>
<dbReference type="Proteomes" id="UP000823388">
    <property type="component" value="Chromosome 2N"/>
</dbReference>
<feature type="compositionally biased region" description="Basic and acidic residues" evidence="1">
    <location>
        <begin position="20"/>
        <end position="37"/>
    </location>
</feature>
<comment type="caution">
    <text evidence="2">The sequence shown here is derived from an EMBL/GenBank/DDBJ whole genome shotgun (WGS) entry which is preliminary data.</text>
</comment>
<evidence type="ECO:0000313" key="2">
    <source>
        <dbReference type="EMBL" id="KAG2634939.1"/>
    </source>
</evidence>
<name>A0A8T0VTV5_PANVG</name>
<protein>
    <submittedName>
        <fullName evidence="2">Uncharacterized protein</fullName>
    </submittedName>
</protein>
<gene>
    <name evidence="2" type="ORF">PVAP13_2NG317703</name>
</gene>